<sequence length="237" mass="27477">MTNNNFILNRDAIVREVVLNIPRSDELFKKHKIDFCCGGNRPLHEAITELGLEESPVLEALETLQNEASNIQVSDLQDWTNLSYSSLIDHIVHRHHGYLVEELPDLSAYVTKIFRVHGTDHPELGELHRLFHQLKMELEQHMMKEEQIIFPAIRHFEATNDDHDKSIAVSRIHELEAEHDEAGSLLKQIREVTSDFVLPPGACTTYRMTFQRLEALESDMFQHVHLENNIMFPRLEA</sequence>
<evidence type="ECO:0000313" key="6">
    <source>
        <dbReference type="EMBL" id="MBU9721398.1"/>
    </source>
</evidence>
<dbReference type="Pfam" id="PF01814">
    <property type="entry name" value="Hemerythrin"/>
    <property type="match status" value="1"/>
</dbReference>
<comment type="caution">
    <text evidence="6">The sequence shown here is derived from an EMBL/GenBank/DDBJ whole genome shotgun (WGS) entry which is preliminary data.</text>
</comment>
<protein>
    <submittedName>
        <fullName evidence="6">Iron-sulfur cluster repair di-iron protein</fullName>
    </submittedName>
</protein>
<name>A0ABS6JSD0_9BACI</name>
<keyword evidence="4" id="KW-0408">Iron</keyword>
<dbReference type="NCBIfam" id="TIGR03652">
    <property type="entry name" value="FeS_repair_RIC"/>
    <property type="match status" value="1"/>
</dbReference>
<keyword evidence="2" id="KW-0963">Cytoplasm</keyword>
<feature type="domain" description="Hemerythrin-like" evidence="5">
    <location>
        <begin position="88"/>
        <end position="235"/>
    </location>
</feature>
<reference evidence="6 7" key="1">
    <citation type="submission" date="2021-06" db="EMBL/GenBank/DDBJ databases">
        <title>Bacillus sp. RD4P76, an endophyte from a halophyte.</title>
        <authorList>
            <person name="Sun J.-Q."/>
        </authorList>
    </citation>
    <scope>NUCLEOTIDE SEQUENCE [LARGE SCALE GENOMIC DNA]</scope>
    <source>
        <strain evidence="6 7">JCM 17098</strain>
    </source>
</reference>
<dbReference type="Proteomes" id="UP000790580">
    <property type="component" value="Unassembled WGS sequence"/>
</dbReference>
<proteinExistence type="predicted"/>
<dbReference type="PANTHER" id="PTHR36438">
    <property type="entry name" value="IRON-SULFUR CLUSTER REPAIR PROTEIN YTFE"/>
    <property type="match status" value="1"/>
</dbReference>
<comment type="subcellular location">
    <subcellularLocation>
        <location evidence="1">Cytoplasm</location>
    </subcellularLocation>
</comment>
<organism evidence="6 7">
    <name type="scientific">Evansella alkalicola</name>
    <dbReference type="NCBI Taxonomy" id="745819"/>
    <lineage>
        <taxon>Bacteria</taxon>
        <taxon>Bacillati</taxon>
        <taxon>Bacillota</taxon>
        <taxon>Bacilli</taxon>
        <taxon>Bacillales</taxon>
        <taxon>Bacillaceae</taxon>
        <taxon>Evansella</taxon>
    </lineage>
</organism>
<dbReference type="Gene3D" id="1.20.120.520">
    <property type="entry name" value="nmb1532 protein domain like"/>
    <property type="match status" value="1"/>
</dbReference>
<evidence type="ECO:0000256" key="2">
    <source>
        <dbReference type="ARBA" id="ARBA00022490"/>
    </source>
</evidence>
<evidence type="ECO:0000256" key="4">
    <source>
        <dbReference type="ARBA" id="ARBA00023004"/>
    </source>
</evidence>
<dbReference type="EMBL" id="JAHQCR010000034">
    <property type="protein sequence ID" value="MBU9721398.1"/>
    <property type="molecule type" value="Genomic_DNA"/>
</dbReference>
<keyword evidence="3" id="KW-0479">Metal-binding</keyword>
<evidence type="ECO:0000259" key="5">
    <source>
        <dbReference type="Pfam" id="PF01814"/>
    </source>
</evidence>
<evidence type="ECO:0000256" key="3">
    <source>
        <dbReference type="ARBA" id="ARBA00022723"/>
    </source>
</evidence>
<keyword evidence="7" id="KW-1185">Reference proteome</keyword>
<evidence type="ECO:0000256" key="1">
    <source>
        <dbReference type="ARBA" id="ARBA00004496"/>
    </source>
</evidence>
<dbReference type="PANTHER" id="PTHR36438:SF1">
    <property type="entry name" value="IRON-SULFUR CLUSTER REPAIR PROTEIN YTFE"/>
    <property type="match status" value="1"/>
</dbReference>
<evidence type="ECO:0000313" key="7">
    <source>
        <dbReference type="Proteomes" id="UP000790580"/>
    </source>
</evidence>
<dbReference type="InterPro" id="IPR019903">
    <property type="entry name" value="RIC_family"/>
</dbReference>
<dbReference type="Pfam" id="PF04405">
    <property type="entry name" value="ScdA_N"/>
    <property type="match status" value="1"/>
</dbReference>
<dbReference type="RefSeq" id="WP_088075448.1">
    <property type="nucleotide sequence ID" value="NZ_JAHQCR010000034.1"/>
</dbReference>
<gene>
    <name evidence="6" type="primary">ric</name>
    <name evidence="6" type="ORF">KS407_08050</name>
</gene>
<accession>A0ABS6JSD0</accession>
<dbReference type="InterPro" id="IPR012312">
    <property type="entry name" value="Hemerythrin-like"/>
</dbReference>